<dbReference type="Gene3D" id="1.20.5.3310">
    <property type="match status" value="1"/>
</dbReference>
<dbReference type="NCBIfam" id="TIGR01410">
    <property type="entry name" value="tatB"/>
    <property type="match status" value="1"/>
</dbReference>
<dbReference type="EMBL" id="CP006850">
    <property type="protein sequence ID" value="AHH20112.1"/>
    <property type="molecule type" value="Genomic_DNA"/>
</dbReference>
<dbReference type="Proteomes" id="UP000019150">
    <property type="component" value="Chromosome"/>
</dbReference>
<comment type="similarity">
    <text evidence="9">Belongs to the TatB family.</text>
</comment>
<feature type="region of interest" description="Disordered" evidence="10">
    <location>
        <begin position="160"/>
        <end position="181"/>
    </location>
</feature>
<dbReference type="InterPro" id="IPR018448">
    <property type="entry name" value="TatB"/>
</dbReference>
<evidence type="ECO:0000313" key="11">
    <source>
        <dbReference type="EMBL" id="AHH20112.1"/>
    </source>
</evidence>
<dbReference type="InterPro" id="IPR003369">
    <property type="entry name" value="TatA/B/E"/>
</dbReference>
<keyword evidence="4 9" id="KW-0812">Transmembrane</keyword>
<comment type="subcellular location">
    <subcellularLocation>
        <location evidence="9">Cell membrane</location>
        <topology evidence="9">Single-pass membrane protein</topology>
    </subcellularLocation>
    <subcellularLocation>
        <location evidence="1">Membrane</location>
        <topology evidence="1">Single-pass membrane protein</topology>
    </subcellularLocation>
</comment>
<dbReference type="eggNOG" id="COG1826">
    <property type="taxonomic scope" value="Bacteria"/>
</dbReference>
<dbReference type="STRING" id="1415166.NONO_c53320"/>
<name>W5TLG3_9NOCA</name>
<evidence type="ECO:0000256" key="6">
    <source>
        <dbReference type="ARBA" id="ARBA00022989"/>
    </source>
</evidence>
<sequence>MFGGIGWPEFMILLIAALVILGPERLPGAMQWTMNAVRQARDYVSGTAEQLRSEIGPEVDQFREPLAQLRELRGMSPRDITTKYLLDGDDSILTGEFGPAPGTAEPVAESAAESAVTAPPETVTFRETIPPANCGTITPSEPVDPANCGVVDSAGWADIQPTGPAEPALGAELPRIDIDAT</sequence>
<evidence type="ECO:0000256" key="1">
    <source>
        <dbReference type="ARBA" id="ARBA00004167"/>
    </source>
</evidence>
<evidence type="ECO:0000256" key="5">
    <source>
        <dbReference type="ARBA" id="ARBA00022927"/>
    </source>
</evidence>
<keyword evidence="12" id="KW-1185">Reference proteome</keyword>
<evidence type="ECO:0000256" key="4">
    <source>
        <dbReference type="ARBA" id="ARBA00022692"/>
    </source>
</evidence>
<reference evidence="11 12" key="1">
    <citation type="journal article" date="2014" name="Appl. Environ. Microbiol.">
        <title>Insights into the Microbial Degradation of Rubber and Gutta-Percha by Analysis of the Complete Genome of Nocardia nova SH22a.</title>
        <authorList>
            <person name="Luo Q."/>
            <person name="Hiessl S."/>
            <person name="Poehlein A."/>
            <person name="Daniel R."/>
            <person name="Steinbuchel A."/>
        </authorList>
    </citation>
    <scope>NUCLEOTIDE SEQUENCE [LARGE SCALE GENOMIC DNA]</scope>
    <source>
        <strain evidence="11">SH22a</strain>
    </source>
</reference>
<gene>
    <name evidence="11" type="primary">tatB1</name>
    <name evidence="9" type="synonym">tatB</name>
    <name evidence="11" type="ORF">NONO_c53320</name>
</gene>
<evidence type="ECO:0000256" key="3">
    <source>
        <dbReference type="ARBA" id="ARBA00022475"/>
    </source>
</evidence>
<keyword evidence="5 9" id="KW-0653">Protein transport</keyword>
<dbReference type="GO" id="GO:0033281">
    <property type="term" value="C:TAT protein transport complex"/>
    <property type="evidence" value="ECO:0007669"/>
    <property type="project" value="UniProtKB-UniRule"/>
</dbReference>
<proteinExistence type="inferred from homology"/>
<evidence type="ECO:0000313" key="12">
    <source>
        <dbReference type="Proteomes" id="UP000019150"/>
    </source>
</evidence>
<evidence type="ECO:0000256" key="9">
    <source>
        <dbReference type="HAMAP-Rule" id="MF_00237"/>
    </source>
</evidence>
<comment type="subunit">
    <text evidence="9">The Tat system comprises two distinct complexes: a TatABC complex, containing multiple copies of TatA, TatB and TatC subunits, and a separate TatA complex, containing only TatA subunits. Substrates initially bind to the TatABC complex, which probably triggers association of the separate TatA complex to form the active translocon.</text>
</comment>
<evidence type="ECO:0000256" key="7">
    <source>
        <dbReference type="ARBA" id="ARBA00023010"/>
    </source>
</evidence>
<comment type="function">
    <text evidence="9">Part of the twin-arginine translocation (Tat) system that transports large folded proteins containing a characteristic twin-arginine motif in their signal peptide across membranes. Together with TatC, TatB is part of a receptor directly interacting with Tat signal peptides. TatB may form an oligomeric binding site that transiently accommodates folded Tat precursor proteins before their translocation.</text>
</comment>
<keyword evidence="6 9" id="KW-1133">Transmembrane helix</keyword>
<evidence type="ECO:0000256" key="8">
    <source>
        <dbReference type="ARBA" id="ARBA00023136"/>
    </source>
</evidence>
<dbReference type="HOGENOM" id="CLU_086034_2_0_11"/>
<dbReference type="GO" id="GO:0043953">
    <property type="term" value="P:protein transport by the Tat complex"/>
    <property type="evidence" value="ECO:0007669"/>
    <property type="project" value="UniProtKB-UniRule"/>
</dbReference>
<protein>
    <recommendedName>
        <fullName evidence="9">Sec-independent protein translocase protein TatB</fullName>
    </recommendedName>
</protein>
<dbReference type="PRINTS" id="PR01506">
    <property type="entry name" value="TATBPROTEIN"/>
</dbReference>
<accession>W5TLG3</accession>
<dbReference type="OrthoDB" id="3267321at2"/>
<dbReference type="AlphaFoldDB" id="W5TLG3"/>
<evidence type="ECO:0000256" key="10">
    <source>
        <dbReference type="SAM" id="MobiDB-lite"/>
    </source>
</evidence>
<keyword evidence="2 9" id="KW-0813">Transport</keyword>
<dbReference type="KEGG" id="nno:NONO_c53320"/>
<evidence type="ECO:0000256" key="2">
    <source>
        <dbReference type="ARBA" id="ARBA00022448"/>
    </source>
</evidence>
<dbReference type="Pfam" id="PF02416">
    <property type="entry name" value="TatA_B_E"/>
    <property type="match status" value="1"/>
</dbReference>
<keyword evidence="7 9" id="KW-0811">Translocation</keyword>
<organism evidence="11 12">
    <name type="scientific">Nocardia nova SH22a</name>
    <dbReference type="NCBI Taxonomy" id="1415166"/>
    <lineage>
        <taxon>Bacteria</taxon>
        <taxon>Bacillati</taxon>
        <taxon>Actinomycetota</taxon>
        <taxon>Actinomycetes</taxon>
        <taxon>Mycobacteriales</taxon>
        <taxon>Nocardiaceae</taxon>
        <taxon>Nocardia</taxon>
    </lineage>
</organism>
<dbReference type="GO" id="GO:0008320">
    <property type="term" value="F:protein transmembrane transporter activity"/>
    <property type="evidence" value="ECO:0007669"/>
    <property type="project" value="UniProtKB-UniRule"/>
</dbReference>
<dbReference type="PATRIC" id="fig|1415166.3.peg.5497"/>
<keyword evidence="3 9" id="KW-1003">Cell membrane</keyword>
<dbReference type="HAMAP" id="MF_00237">
    <property type="entry name" value="TatB"/>
    <property type="match status" value="1"/>
</dbReference>
<keyword evidence="8 9" id="KW-0472">Membrane</keyword>